<gene>
    <name evidence="3" type="primary">LOC103517165</name>
</gene>
<name>A0A1S3DGB2_DIACI</name>
<dbReference type="SMART" id="SM00700">
    <property type="entry name" value="JHBP"/>
    <property type="match status" value="1"/>
</dbReference>
<dbReference type="Gene3D" id="3.15.10.30">
    <property type="entry name" value="Haemolymph juvenile hormone binding protein"/>
    <property type="match status" value="1"/>
</dbReference>
<keyword evidence="1" id="KW-0732">Signal</keyword>
<dbReference type="AlphaFoldDB" id="A0A1S3DGB2"/>
<reference evidence="3" key="1">
    <citation type="submission" date="2025-08" db="UniProtKB">
        <authorList>
            <consortium name="RefSeq"/>
        </authorList>
    </citation>
    <scope>IDENTIFICATION</scope>
</reference>
<feature type="chain" id="PRO_5010349693" evidence="1">
    <location>
        <begin position="23"/>
        <end position="253"/>
    </location>
</feature>
<feature type="signal peptide" evidence="1">
    <location>
        <begin position="1"/>
        <end position="22"/>
    </location>
</feature>
<dbReference type="GeneID" id="103517165"/>
<accession>A0A1S3DGB2</accession>
<sequence length="253" mass="28107">MMSSGKLLLFTIVMVTISLNQAARKIPSYIPKCKADDPQLEKCILDGVEKVRPHLANGIREINVPPVEPFAIDKLQVDRNNNNLKMKLVLTHMKAYGCSTFKINTFKVTKDGAEGTITFPTLNVTADFDINGSVFNQKMKGTGIFSANLKNVKVNVNMKVKTIDNGKYVQMKDMHFKIVNKSLGSNSDVKLLPSPNAQGKDAKMLKDALRFFNDNREQVYELALPIVEETGREIVLNIGNNVLKAIPIQDVVA</sequence>
<evidence type="ECO:0000256" key="1">
    <source>
        <dbReference type="SAM" id="SignalP"/>
    </source>
</evidence>
<dbReference type="Proteomes" id="UP000079169">
    <property type="component" value="Unplaced"/>
</dbReference>
<organism evidence="2 3">
    <name type="scientific">Diaphorina citri</name>
    <name type="common">Asian citrus psyllid</name>
    <dbReference type="NCBI Taxonomy" id="121845"/>
    <lineage>
        <taxon>Eukaryota</taxon>
        <taxon>Metazoa</taxon>
        <taxon>Ecdysozoa</taxon>
        <taxon>Arthropoda</taxon>
        <taxon>Hexapoda</taxon>
        <taxon>Insecta</taxon>
        <taxon>Pterygota</taxon>
        <taxon>Neoptera</taxon>
        <taxon>Paraneoptera</taxon>
        <taxon>Hemiptera</taxon>
        <taxon>Sternorrhyncha</taxon>
        <taxon>Psylloidea</taxon>
        <taxon>Psyllidae</taxon>
        <taxon>Diaphorininae</taxon>
        <taxon>Diaphorina</taxon>
    </lineage>
</organism>
<dbReference type="KEGG" id="dci:103517165"/>
<dbReference type="PANTHER" id="PTHR11008">
    <property type="entry name" value="PROTEIN TAKEOUT-LIKE PROTEIN"/>
    <property type="match status" value="1"/>
</dbReference>
<keyword evidence="2" id="KW-1185">Reference proteome</keyword>
<protein>
    <submittedName>
        <fullName evidence="3">Uncharacterized protein LOC103517165</fullName>
    </submittedName>
</protein>
<evidence type="ECO:0000313" key="3">
    <source>
        <dbReference type="RefSeq" id="XP_008480409.1"/>
    </source>
</evidence>
<dbReference type="InterPro" id="IPR010562">
    <property type="entry name" value="Haemolymph_juvenile_hormone-bd"/>
</dbReference>
<dbReference type="PaxDb" id="121845-A0A1S3DGB2"/>
<evidence type="ECO:0000313" key="2">
    <source>
        <dbReference type="Proteomes" id="UP000079169"/>
    </source>
</evidence>
<dbReference type="Pfam" id="PF06585">
    <property type="entry name" value="JHBP"/>
    <property type="match status" value="1"/>
</dbReference>
<dbReference type="GO" id="GO:0005615">
    <property type="term" value="C:extracellular space"/>
    <property type="evidence" value="ECO:0007669"/>
    <property type="project" value="TreeGrafter"/>
</dbReference>
<dbReference type="OrthoDB" id="8191090at2759"/>
<dbReference type="STRING" id="121845.A0A1S3DGB2"/>
<dbReference type="InterPro" id="IPR038606">
    <property type="entry name" value="To_sf"/>
</dbReference>
<dbReference type="OMA" id="DPMKQDQ"/>
<dbReference type="RefSeq" id="XP_008480409.1">
    <property type="nucleotide sequence ID" value="XM_008482187.3"/>
</dbReference>
<proteinExistence type="predicted"/>
<dbReference type="PANTHER" id="PTHR11008:SF41">
    <property type="entry name" value="RE70318P"/>
    <property type="match status" value="1"/>
</dbReference>